<dbReference type="GO" id="GO:0008270">
    <property type="term" value="F:zinc ion binding"/>
    <property type="evidence" value="ECO:0007669"/>
    <property type="project" value="UniProtKB-KW"/>
</dbReference>
<evidence type="ECO:0000256" key="12">
    <source>
        <dbReference type="ARBA" id="ARBA00057712"/>
    </source>
</evidence>
<evidence type="ECO:0000256" key="13">
    <source>
        <dbReference type="ARBA" id="ARBA00065821"/>
    </source>
</evidence>
<dbReference type="GO" id="GO:0008380">
    <property type="term" value="P:RNA splicing"/>
    <property type="evidence" value="ECO:0007669"/>
    <property type="project" value="UniProtKB-KW"/>
</dbReference>
<evidence type="ECO:0000256" key="6">
    <source>
        <dbReference type="ARBA" id="ARBA00022723"/>
    </source>
</evidence>
<dbReference type="Gene3D" id="3.30.70.330">
    <property type="match status" value="1"/>
</dbReference>
<dbReference type="FunFam" id="3.30.70.330:FF:000270">
    <property type="entry name" value="RNA binding motif protein 20"/>
    <property type="match status" value="1"/>
</dbReference>
<keyword evidence="5" id="KW-0507">mRNA processing</keyword>
<evidence type="ECO:0000256" key="11">
    <source>
        <dbReference type="ARBA" id="ARBA00023242"/>
    </source>
</evidence>
<feature type="compositionally biased region" description="Basic and acidic residues" evidence="17">
    <location>
        <begin position="998"/>
        <end position="1059"/>
    </location>
</feature>
<evidence type="ECO:0000256" key="7">
    <source>
        <dbReference type="ARBA" id="ARBA00022771"/>
    </source>
</evidence>
<comment type="subcellular location">
    <subcellularLocation>
        <location evidence="2">Cytoplasm</location>
        <location evidence="2">Cytoplasmic ribonucleoprotein granule</location>
    </subcellularLocation>
    <subcellularLocation>
        <location evidence="1">Nucleus</location>
    </subcellularLocation>
</comment>
<gene>
    <name evidence="20" type="ORF">E2I00_001491</name>
</gene>
<dbReference type="SMART" id="SM00360">
    <property type="entry name" value="RRM"/>
    <property type="match status" value="1"/>
</dbReference>
<comment type="caution">
    <text evidence="20">The sequence shown here is derived from an EMBL/GenBank/DDBJ whole genome shotgun (WGS) entry which is preliminary data.</text>
</comment>
<evidence type="ECO:0000256" key="8">
    <source>
        <dbReference type="ARBA" id="ARBA00022833"/>
    </source>
</evidence>
<keyword evidence="8" id="KW-0862">Zinc</keyword>
<evidence type="ECO:0000256" key="15">
    <source>
        <dbReference type="ARBA" id="ARBA00075699"/>
    </source>
</evidence>
<feature type="compositionally biased region" description="Low complexity" evidence="17">
    <location>
        <begin position="960"/>
        <end position="989"/>
    </location>
</feature>
<keyword evidence="3" id="KW-0963">Cytoplasm</keyword>
<keyword evidence="7" id="KW-0863">Zinc-finger</keyword>
<evidence type="ECO:0000256" key="10">
    <source>
        <dbReference type="ARBA" id="ARBA00023187"/>
    </source>
</evidence>
<evidence type="ECO:0000259" key="18">
    <source>
        <dbReference type="PROSITE" id="PS50102"/>
    </source>
</evidence>
<dbReference type="InterPro" id="IPR000690">
    <property type="entry name" value="Matrin/U1-C_Znf_C2H2"/>
</dbReference>
<evidence type="ECO:0000256" key="17">
    <source>
        <dbReference type="SAM" id="MobiDB-lite"/>
    </source>
</evidence>
<keyword evidence="21" id="KW-1185">Reference proteome</keyword>
<feature type="domain" description="Matrin-type" evidence="19">
    <location>
        <begin position="1447"/>
        <end position="1478"/>
    </location>
</feature>
<feature type="compositionally biased region" description="Basic and acidic residues" evidence="17">
    <location>
        <begin position="1109"/>
        <end position="1167"/>
    </location>
</feature>
<evidence type="ECO:0000313" key="20">
    <source>
        <dbReference type="EMBL" id="KAB0399928.1"/>
    </source>
</evidence>
<feature type="compositionally biased region" description="Polar residues" evidence="17">
    <location>
        <begin position="1375"/>
        <end position="1388"/>
    </location>
</feature>
<keyword evidence="10" id="KW-0508">mRNA splicing</keyword>
<feature type="non-terminal residue" evidence="20">
    <location>
        <position position="1"/>
    </location>
</feature>
<comment type="function">
    <text evidence="12">RNA-binding protein that acts as a regulator of mRNA splicing of a subset of genes encoding key structural proteins involved in cardiac development, such as TTN (Titin), CACNA1C, CAMK2D or PDLIM5/ENH. Acts as a repressor of mRNA splicing: specifically binds the 5'UCUU-3' motif that is predominantly found within intronic sequences of pre-mRNAs, leading to the exclusion of specific exons in target transcripts. RBM20-mediated exon skipping is hormone-dependent and is essential for TTN isoform transition in both cardiac and skeletal muscles. RBM20-mediated exon skipping of TTN provides substrates for the formation of circular RNA (circRNAs) from the TTN transcripts. Together with RBM24, promotes the expression of short isoforms of PDLIM5/ENH in cardiomyocytes.</text>
</comment>
<dbReference type="InterPro" id="IPR012677">
    <property type="entry name" value="Nucleotide-bd_a/b_plait_sf"/>
</dbReference>
<dbReference type="GO" id="GO:0006397">
    <property type="term" value="P:mRNA processing"/>
    <property type="evidence" value="ECO:0007669"/>
    <property type="project" value="UniProtKB-KW"/>
</dbReference>
<name>A0A643CJ27_BALPH</name>
<dbReference type="GO" id="GO:0060914">
    <property type="term" value="P:heart formation"/>
    <property type="evidence" value="ECO:0007669"/>
    <property type="project" value="UniProtKB-ARBA"/>
</dbReference>
<dbReference type="CDD" id="cd12685">
    <property type="entry name" value="RRM_RBM20"/>
    <property type="match status" value="1"/>
</dbReference>
<feature type="compositionally biased region" description="Basic and acidic residues" evidence="17">
    <location>
        <begin position="948"/>
        <end position="958"/>
    </location>
</feature>
<evidence type="ECO:0000256" key="16">
    <source>
        <dbReference type="PROSITE-ProRule" id="PRU00176"/>
    </source>
</evidence>
<feature type="region of interest" description="Disordered" evidence="17">
    <location>
        <begin position="948"/>
        <end position="1219"/>
    </location>
</feature>
<dbReference type="InterPro" id="IPR035979">
    <property type="entry name" value="RBD_domain_sf"/>
</dbReference>
<proteinExistence type="predicted"/>
<evidence type="ECO:0000256" key="4">
    <source>
        <dbReference type="ARBA" id="ARBA00022553"/>
    </source>
</evidence>
<feature type="compositionally biased region" description="Acidic residues" evidence="17">
    <location>
        <begin position="1168"/>
        <end position="1177"/>
    </location>
</feature>
<feature type="compositionally biased region" description="Polar residues" evidence="17">
    <location>
        <begin position="227"/>
        <end position="246"/>
    </location>
</feature>
<feature type="region of interest" description="Disordered" evidence="17">
    <location>
        <begin position="1343"/>
        <end position="1388"/>
    </location>
</feature>
<keyword evidence="4" id="KW-0597">Phosphoprotein</keyword>
<evidence type="ECO:0000259" key="19">
    <source>
        <dbReference type="PROSITE" id="PS50171"/>
    </source>
</evidence>
<feature type="compositionally biased region" description="Basic and acidic residues" evidence="17">
    <location>
        <begin position="1077"/>
        <end position="1096"/>
    </location>
</feature>
<dbReference type="PANTHER" id="PTHR15592">
    <property type="entry name" value="MATRIN 3/NUCLEAR PROTEIN 220-RELATED"/>
    <property type="match status" value="1"/>
</dbReference>
<dbReference type="SUPFAM" id="SSF54928">
    <property type="entry name" value="RNA-binding domain, RBD"/>
    <property type="match status" value="1"/>
</dbReference>
<keyword evidence="6" id="KW-0479">Metal-binding</keyword>
<feature type="compositionally biased region" description="Polar residues" evidence="17">
    <location>
        <begin position="594"/>
        <end position="611"/>
    </location>
</feature>
<dbReference type="EMBL" id="SGJD01001439">
    <property type="protein sequence ID" value="KAB0399928.1"/>
    <property type="molecule type" value="Genomic_DNA"/>
</dbReference>
<dbReference type="Proteomes" id="UP000437017">
    <property type="component" value="Unassembled WGS sequence"/>
</dbReference>
<evidence type="ECO:0000256" key="5">
    <source>
        <dbReference type="ARBA" id="ARBA00022664"/>
    </source>
</evidence>
<dbReference type="PROSITE" id="PS50102">
    <property type="entry name" value="RRM"/>
    <property type="match status" value="1"/>
</dbReference>
<dbReference type="InterPro" id="IPR034790">
    <property type="entry name" value="RBM20_RRM"/>
</dbReference>
<organism evidence="20 21">
    <name type="scientific">Balaenoptera physalus</name>
    <name type="common">Fin whale</name>
    <name type="synonym">Balaena physalus</name>
    <dbReference type="NCBI Taxonomy" id="9770"/>
    <lineage>
        <taxon>Eukaryota</taxon>
        <taxon>Metazoa</taxon>
        <taxon>Chordata</taxon>
        <taxon>Craniata</taxon>
        <taxon>Vertebrata</taxon>
        <taxon>Euteleostomi</taxon>
        <taxon>Mammalia</taxon>
        <taxon>Eutheria</taxon>
        <taxon>Laurasiatheria</taxon>
        <taxon>Artiodactyla</taxon>
        <taxon>Whippomorpha</taxon>
        <taxon>Cetacea</taxon>
        <taxon>Mysticeti</taxon>
        <taxon>Balaenopteridae</taxon>
        <taxon>Balaenoptera</taxon>
    </lineage>
</organism>
<feature type="domain" description="RRM" evidence="18">
    <location>
        <begin position="842"/>
        <end position="917"/>
    </location>
</feature>
<dbReference type="InterPro" id="IPR000504">
    <property type="entry name" value="RRM_dom"/>
</dbReference>
<evidence type="ECO:0000256" key="1">
    <source>
        <dbReference type="ARBA" id="ARBA00004123"/>
    </source>
</evidence>
<feature type="region of interest" description="Disordered" evidence="17">
    <location>
        <begin position="223"/>
        <end position="258"/>
    </location>
</feature>
<accession>A0A643CJ27</accession>
<sequence>KPEKSPRAGRRRDFPCAVCHLCGDPASSLRRDCLYRLAAALSRTRGAFAGVVGRKPRMVVWAPDIFLGGRQEVCAHGRTVRHRPRSCCIRSFCPLLGDLSSDEPNQYLTFPDSMFSLFRKIEIGSASQTTAVEVGEECFVRMSSVLFLGQKTDGWVIRSLTHFTVGQATSPLKNTAIEKPENGSRYDILIRVKTCNTVNPADGAQQMHRTCTIALWPACGPEKPQSGHRTVASNSPVPSANESPGSTGHFHRAPARPADQLCTGARAKDLELFARTRLRRVWGGGDSHLISRHSRSSMYVRQVLSLREEASESTRRTREGESKWTLVMTGMRKAGERSMPGALIFFEKRSQYEGSVDAFFMLVTKLFYKEKSHGYGKTDCINPGSHYHQIGGNYLSYDHRFAKQRQNLSAAKLLDKTPFSVSNPNPLLPSPASLQLAQLQAQLTLHRLKLAQTAVTNNTAAATVLNQVLSKVAMSQPLFNQLRHPSMISSPHGHTGVPQHAATLPTGFYEYGKANSGQAYGSETDGQPSFLPASASTSGSVTYEGHYSHSGQDGQTAFPKDFYGPNAQGSQVAGGFAAEPAGGLKGEVGPLLQGPNSQWESPHGFSGQSKPDLTAVPNVWPPAPSQPYELYDPEEPTPDRTPPSFGGRLNNSKQGFSGAWRRATEEKATLSVRPLQAHELNDFHGVAPLHLPHVCSICDKKVFDLKAWDVQVEADDDDDDDDGWRLIARRGIRVMPLYELTEASPGLGKDDCPLRDLTLDWEVPNALSHVCLPGAQQADHQSGGDDERGAGPRAQSLGNGTGKEQDRSRAALRVCSVVQAHMSPGRPQQSHMGRNRKTGAGRVVHICNLPEGSCTENDVINLGLPFGKVTNYILMKSTNQAFLEMAYTEAAQAMVQYYQEKSAMINGEKLLIRMSKRYKELQLKKPGKTVAAIIQDIHSQRERDMFREADRYGPERPRSRSPVSRSLSPRSHTPSFTSCSSSHSPLGPSRADWGNGRDSWEHSPYARREEERGPVPWRENGEDKRERTDTWAHERKQYPRQLDKAELDERLEGGRGYRERHPRSGSPNPLHSASGYKSREDGYYRKESKGKSDKYLKQQQDVPGRSRRKNEARLREGRHPPPDDSGREDGLEPKGTKSKQSEKTRTKRPDRDQEGADRKESRMAENEAEKEEQDSVEESPLHLGRQEKETESFDAENTKARKEQDSESGSEAEGESWYPTNMEELVTVDEVGEEEDFIMEPDIPELEEIVPIEQKDKICPEICPCVTTTLDLDLAKEFAKEGVKTIGNEAAEISLKSPKALPSASMSCPSDMDVETPGLNLDVERKPAECETGLSLEGSDCCEKQAEGAESSDARGTLEDGAGEGSPLEEKASPLTETDLQSQACQGVSTQDNSRYMEMKSLDVRSLEYAEVELKQPLSLPSWEPEDVFRELSIPLGVEFVVPRTGFYCKLCGLFYTSEEMAKMSHCRSAVHYRNLQS</sequence>
<feature type="compositionally biased region" description="Basic and acidic residues" evidence="17">
    <location>
        <begin position="1184"/>
        <end position="1205"/>
    </location>
</feature>
<evidence type="ECO:0000256" key="9">
    <source>
        <dbReference type="ARBA" id="ARBA00022884"/>
    </source>
</evidence>
<dbReference type="GO" id="GO:0048024">
    <property type="term" value="P:regulation of mRNA splicing, via spliceosome"/>
    <property type="evidence" value="ECO:0007669"/>
    <property type="project" value="UniProtKB-ARBA"/>
</dbReference>
<evidence type="ECO:0000256" key="3">
    <source>
        <dbReference type="ARBA" id="ARBA00022490"/>
    </source>
</evidence>
<comment type="subunit">
    <text evidence="13">Associates with components of the U1 and U2 U1 small nuclear ribonucleoprotein complexes.</text>
</comment>
<evidence type="ECO:0000256" key="14">
    <source>
        <dbReference type="ARBA" id="ARBA00067883"/>
    </source>
</evidence>
<keyword evidence="11" id="KW-0539">Nucleus</keyword>
<evidence type="ECO:0000313" key="21">
    <source>
        <dbReference type="Proteomes" id="UP000437017"/>
    </source>
</evidence>
<dbReference type="GO" id="GO:0005634">
    <property type="term" value="C:nucleus"/>
    <property type="evidence" value="ECO:0007669"/>
    <property type="project" value="UniProtKB-SubCell"/>
</dbReference>
<keyword evidence="9 16" id="KW-0694">RNA-binding</keyword>
<feature type="compositionally biased region" description="Basic and acidic residues" evidence="17">
    <location>
        <begin position="1343"/>
        <end position="1358"/>
    </location>
</feature>
<dbReference type="GO" id="GO:0036464">
    <property type="term" value="C:cytoplasmic ribonucleoprotein granule"/>
    <property type="evidence" value="ECO:0007669"/>
    <property type="project" value="UniProtKB-SubCell"/>
</dbReference>
<feature type="region of interest" description="Disordered" evidence="17">
    <location>
        <begin position="565"/>
        <end position="655"/>
    </location>
</feature>
<protein>
    <recommendedName>
        <fullName evidence="14">RNA-binding protein 20</fullName>
    </recommendedName>
    <alternativeName>
        <fullName evidence="15">RNA-binding motif protein 20</fullName>
    </alternativeName>
</protein>
<evidence type="ECO:0000256" key="2">
    <source>
        <dbReference type="ARBA" id="ARBA00004331"/>
    </source>
</evidence>
<dbReference type="GO" id="GO:0003723">
    <property type="term" value="F:RNA binding"/>
    <property type="evidence" value="ECO:0007669"/>
    <property type="project" value="UniProtKB-UniRule"/>
</dbReference>
<dbReference type="PROSITE" id="PS50171">
    <property type="entry name" value="ZF_MATRIN"/>
    <property type="match status" value="1"/>
</dbReference>
<reference evidence="20 21" key="1">
    <citation type="journal article" date="2019" name="PLoS ONE">
        <title>Genomic analyses reveal an absence of contemporary introgressive admixture between fin whales and blue whales, despite known hybrids.</title>
        <authorList>
            <person name="Westbury M.V."/>
            <person name="Petersen B."/>
            <person name="Lorenzen E.D."/>
        </authorList>
    </citation>
    <scope>NUCLEOTIDE SEQUENCE [LARGE SCALE GENOMIC DNA]</scope>
    <source>
        <strain evidence="20">FinWhale-01</strain>
    </source>
</reference>
<dbReference type="OrthoDB" id="8949749at2759"/>
<feature type="region of interest" description="Disordered" evidence="17">
    <location>
        <begin position="775"/>
        <end position="808"/>
    </location>
</feature>